<evidence type="ECO:0000256" key="1">
    <source>
        <dbReference type="SAM" id="Phobius"/>
    </source>
</evidence>
<dbReference type="AlphaFoldDB" id="A0A0V9UGZ6"/>
<dbReference type="RefSeq" id="WP_060653280.1">
    <property type="nucleotide sequence ID" value="NZ_AZXY01000010.1"/>
</dbReference>
<accession>A0A0V9UGZ6</accession>
<dbReference type="PANTHER" id="PTHR33371:SF18">
    <property type="entry name" value="MCE-FAMILY PROTEIN MCE3C"/>
    <property type="match status" value="1"/>
</dbReference>
<comment type="caution">
    <text evidence="3">The sequence shown here is derived from an EMBL/GenBank/DDBJ whole genome shotgun (WGS) entry which is preliminary data.</text>
</comment>
<keyword evidence="1" id="KW-1133">Transmembrane helix</keyword>
<evidence type="ECO:0000313" key="4">
    <source>
        <dbReference type="Proteomes" id="UP000053060"/>
    </source>
</evidence>
<reference evidence="3 4" key="2">
    <citation type="journal article" date="2016" name="Genome Announc.">
        <title>Draft Genome Sequence of a Versatile Hydrocarbon-Degrading Bacterium, Rhodococcus pyridinivorans Strain KG-16, Collected from Oil Fields in India.</title>
        <authorList>
            <person name="Aggarwal R.K."/>
            <person name="Dawar C."/>
            <person name="Phanindranath R."/>
            <person name="Mutnuri L."/>
            <person name="Dayal A.M."/>
        </authorList>
    </citation>
    <scope>NUCLEOTIDE SEQUENCE [LARGE SCALE GENOMIC DNA]</scope>
    <source>
        <strain evidence="3 4">KG-16</strain>
    </source>
</reference>
<name>A0A0V9UGZ6_9NOCA</name>
<keyword evidence="1" id="KW-0812">Transmembrane</keyword>
<dbReference type="GO" id="GO:0005576">
    <property type="term" value="C:extracellular region"/>
    <property type="evidence" value="ECO:0007669"/>
    <property type="project" value="TreeGrafter"/>
</dbReference>
<dbReference type="InterPro" id="IPR003399">
    <property type="entry name" value="Mce/MlaD"/>
</dbReference>
<dbReference type="EMBL" id="AZXY01000010">
    <property type="protein sequence ID" value="KSZ57259.1"/>
    <property type="molecule type" value="Genomic_DNA"/>
</dbReference>
<feature type="transmembrane region" description="Helical" evidence="1">
    <location>
        <begin position="22"/>
        <end position="44"/>
    </location>
</feature>
<feature type="domain" description="Mce/MlaD" evidence="2">
    <location>
        <begin position="49"/>
        <end position="123"/>
    </location>
</feature>
<dbReference type="Pfam" id="PF02470">
    <property type="entry name" value="MlaD"/>
    <property type="match status" value="1"/>
</dbReference>
<evidence type="ECO:0000259" key="2">
    <source>
        <dbReference type="Pfam" id="PF02470"/>
    </source>
</evidence>
<gene>
    <name evidence="3" type="ORF">Z045_19320</name>
</gene>
<dbReference type="PATRIC" id="fig|1441730.3.peg.4035"/>
<keyword evidence="1" id="KW-0472">Membrane</keyword>
<proteinExistence type="predicted"/>
<sequence length="338" mass="36333">MRTRLFGRLDFGAEDADPRTQMWWALSGLIVLALVAGIVLVFYLRPVGSTTYRLELPESAGLAAGDDVRIAGVPVGSVTGLRLDDDHVDVEFTVDSEHFVGDQTSVSVRMLTPIGGLYLAVHPAGRQPLTEPIPENRAALPFLVNDMFEEATEVVEELDTEALRTALDKTAALLGESPDSVRITVTDLEAVMDVIANQKDQIESLLELSNEYLRTANDNKELALEIIRGYAILGPKIVEAHQDVKIFADGLSGLAGLLFDFLSGPYQEKVEPIIPHLVEAADSSAELSASVESMTESLRATLTGLAAVAGPEGQALVDQSGLTVQRPDVCLPMPGTRC</sequence>
<organism evidence="3 4">
    <name type="scientific">Rhodococcus pyridinivorans KG-16</name>
    <dbReference type="NCBI Taxonomy" id="1441730"/>
    <lineage>
        <taxon>Bacteria</taxon>
        <taxon>Bacillati</taxon>
        <taxon>Actinomycetota</taxon>
        <taxon>Actinomycetes</taxon>
        <taxon>Mycobacteriales</taxon>
        <taxon>Nocardiaceae</taxon>
        <taxon>Rhodococcus</taxon>
    </lineage>
</organism>
<dbReference type="PANTHER" id="PTHR33371">
    <property type="entry name" value="INTERMEMBRANE PHOSPHOLIPID TRANSPORT SYSTEM BINDING PROTEIN MLAD-RELATED"/>
    <property type="match status" value="1"/>
</dbReference>
<dbReference type="InterPro" id="IPR052336">
    <property type="entry name" value="MlaD_Phospholipid_Transporter"/>
</dbReference>
<dbReference type="Proteomes" id="UP000053060">
    <property type="component" value="Unassembled WGS sequence"/>
</dbReference>
<reference evidence="4" key="1">
    <citation type="submission" date="2015-01" db="EMBL/GenBank/DDBJ databases">
        <title>Draft genome sequence of Rhodococcus pyridinivorans strain KG-16, a hydrocarbon-degrading bacterium.</title>
        <authorList>
            <person name="Aggarwal R.K."/>
            <person name="Dawar C."/>
        </authorList>
    </citation>
    <scope>NUCLEOTIDE SEQUENCE [LARGE SCALE GENOMIC DNA]</scope>
    <source>
        <strain evidence="4">KG-16</strain>
    </source>
</reference>
<protein>
    <submittedName>
        <fullName evidence="3">Mammalian cell entry protein</fullName>
    </submittedName>
</protein>
<evidence type="ECO:0000313" key="3">
    <source>
        <dbReference type="EMBL" id="KSZ57259.1"/>
    </source>
</evidence>